<evidence type="ECO:0000256" key="2">
    <source>
        <dbReference type="ARBA" id="ARBA00022737"/>
    </source>
</evidence>
<dbReference type="OrthoDB" id="241638at2"/>
<dbReference type="Pfam" id="PF01436">
    <property type="entry name" value="NHL"/>
    <property type="match status" value="1"/>
</dbReference>
<evidence type="ECO:0000256" key="3">
    <source>
        <dbReference type="ARBA" id="ARBA00023180"/>
    </source>
</evidence>
<dbReference type="InterPro" id="IPR001258">
    <property type="entry name" value="NHL_repeat"/>
</dbReference>
<keyword evidence="3" id="KW-0325">Glycoprotein</keyword>
<dbReference type="EMBL" id="VDUZ01000003">
    <property type="protein sequence ID" value="TXL81576.1"/>
    <property type="molecule type" value="Genomic_DNA"/>
</dbReference>
<dbReference type="CDD" id="cd14958">
    <property type="entry name" value="NHL_PAL_like"/>
    <property type="match status" value="1"/>
</dbReference>
<organism evidence="5 6">
    <name type="scientific">Vineibacter terrae</name>
    <dbReference type="NCBI Taxonomy" id="2586908"/>
    <lineage>
        <taxon>Bacteria</taxon>
        <taxon>Pseudomonadati</taxon>
        <taxon>Pseudomonadota</taxon>
        <taxon>Alphaproteobacteria</taxon>
        <taxon>Hyphomicrobiales</taxon>
        <taxon>Vineibacter</taxon>
    </lineage>
</organism>
<evidence type="ECO:0000256" key="4">
    <source>
        <dbReference type="PROSITE-ProRule" id="PRU00504"/>
    </source>
</evidence>
<accession>A0A5C8PTH8</accession>
<evidence type="ECO:0008006" key="7">
    <source>
        <dbReference type="Google" id="ProtNLM"/>
    </source>
</evidence>
<gene>
    <name evidence="5" type="ORF">FHP25_03350</name>
</gene>
<keyword evidence="6" id="KW-1185">Reference proteome</keyword>
<evidence type="ECO:0000313" key="6">
    <source>
        <dbReference type="Proteomes" id="UP000321638"/>
    </source>
</evidence>
<dbReference type="PANTHER" id="PTHR10680">
    <property type="entry name" value="PEPTIDYL-GLYCINE ALPHA-AMIDATING MONOOXYGENASE"/>
    <property type="match status" value="1"/>
</dbReference>
<evidence type="ECO:0000256" key="1">
    <source>
        <dbReference type="ARBA" id="ARBA00022729"/>
    </source>
</evidence>
<dbReference type="AlphaFoldDB" id="A0A5C8PTH8"/>
<keyword evidence="1" id="KW-0732">Signal</keyword>
<evidence type="ECO:0000313" key="5">
    <source>
        <dbReference type="EMBL" id="TXL81576.1"/>
    </source>
</evidence>
<dbReference type="InterPro" id="IPR011042">
    <property type="entry name" value="6-blade_b-propeller_TolB-like"/>
</dbReference>
<dbReference type="SUPFAM" id="SSF101898">
    <property type="entry name" value="NHL repeat"/>
    <property type="match status" value="1"/>
</dbReference>
<dbReference type="Gene3D" id="2.120.10.30">
    <property type="entry name" value="TolB, C-terminal domain"/>
    <property type="match status" value="1"/>
</dbReference>
<proteinExistence type="predicted"/>
<keyword evidence="2" id="KW-0677">Repeat</keyword>
<dbReference type="RefSeq" id="WP_147845485.1">
    <property type="nucleotide sequence ID" value="NZ_VDUZ01000003.1"/>
</dbReference>
<reference evidence="5 6" key="1">
    <citation type="submission" date="2019-06" db="EMBL/GenBank/DDBJ databases">
        <title>New taxonomy in bacterial strain CC-CFT640, isolated from vineyard.</title>
        <authorList>
            <person name="Lin S.-Y."/>
            <person name="Tsai C.-F."/>
            <person name="Young C.-C."/>
        </authorList>
    </citation>
    <scope>NUCLEOTIDE SEQUENCE [LARGE SCALE GENOMIC DNA]</scope>
    <source>
        <strain evidence="5 6">CC-CFT640</strain>
    </source>
</reference>
<dbReference type="Proteomes" id="UP000321638">
    <property type="component" value="Unassembled WGS sequence"/>
</dbReference>
<name>A0A5C8PTH8_9HYPH</name>
<sequence length="321" mass="35298">MPVVLGSGEHRYSVVENWAKLPDGWEFRDVAAVAVDSKDQVYVFNRGEHPMMVFDRDGNFLRSWGEGLFRRAHGIHIDADDNLYCTDDGDHTVRKCTTEGKVLLTIGVPEAPAPFMSGKPFNRCTHTALSPRGDIYVSDGYGNACVHKYTPDGRHLMSWGTSGTGPGEFNLVHNIASDPDGWVYVADRENHRVQVFDGNGKYEAQWNNLHRPCALYCCNGAHGPRFIVGELGPGMPVNLKYLNLGPRLSVVDKTGQLLARLGGEDGPGTQAGRFLAPHGLAVDSRGDIYVGEVSYTNWSTSFPDTPMPRPLRSLQKLAKVA</sequence>
<dbReference type="PANTHER" id="PTHR10680:SF38">
    <property type="entry name" value="BLL1368 PROTEIN"/>
    <property type="match status" value="1"/>
</dbReference>
<feature type="repeat" description="NHL" evidence="4">
    <location>
        <begin position="160"/>
        <end position="199"/>
    </location>
</feature>
<comment type="caution">
    <text evidence="5">The sequence shown here is derived from an EMBL/GenBank/DDBJ whole genome shotgun (WGS) entry which is preliminary data.</text>
</comment>
<protein>
    <recommendedName>
        <fullName evidence="7">Peptidylamidoglycolate lyase</fullName>
    </recommendedName>
</protein>
<dbReference type="PROSITE" id="PS51125">
    <property type="entry name" value="NHL"/>
    <property type="match status" value="1"/>
</dbReference>